<keyword evidence="3" id="KW-0678">Repressor</keyword>
<evidence type="ECO:0000256" key="3">
    <source>
        <dbReference type="ARBA" id="ARBA00022491"/>
    </source>
</evidence>
<evidence type="ECO:0000256" key="2">
    <source>
        <dbReference type="ARBA" id="ARBA00008409"/>
    </source>
</evidence>
<dbReference type="GO" id="GO:0097322">
    <property type="term" value="F:7SK snRNA binding"/>
    <property type="evidence" value="ECO:0007669"/>
    <property type="project" value="TreeGrafter"/>
</dbReference>
<keyword evidence="4" id="KW-0805">Transcription regulation</keyword>
<dbReference type="Gene3D" id="6.10.250.2910">
    <property type="match status" value="1"/>
</dbReference>
<sequence length="329" mass="37804">MSEIKNNLGGENVIDENDVKCNDEISHFQPGGELDKHSRLERGGRELNLENEPCERKKKTRRGKPKRKNPYNKEVNDIRGKSSNRQKNVSRYAQRQPDAPYNTNQFLMEDHGDVQNIDEKLNIAPASSSIDVNQRPPRVRDPSFTSADSDDFYSSPEDEEEFLTKEFSNTYKDLHVESLGSMTKSELIQQVLQLEEKLDMVEKRIGIKSKHDEKHSGRNNVYNEENDVVYDEKIKQFQQEISRLVLEKEKLQIENDRLRRRNRSSSVSSVDSESDSSTSSPSSVSDFSDREELMCSHDESNVEQEVETAMVGESNGENEVTMIESESFT</sequence>
<dbReference type="PRINTS" id="PR02094">
    <property type="entry name" value="HEXIMFAMILY"/>
</dbReference>
<feature type="compositionally biased region" description="Low complexity" evidence="8">
    <location>
        <begin position="264"/>
        <end position="286"/>
    </location>
</feature>
<protein>
    <submittedName>
        <fullName evidence="9">Uncharacterized protein</fullName>
    </submittedName>
</protein>
<keyword evidence="6" id="KW-0804">Transcription</keyword>
<feature type="compositionally biased region" description="Polar residues" evidence="8">
    <location>
        <begin position="81"/>
        <end position="93"/>
    </location>
</feature>
<feature type="compositionally biased region" description="Basic and acidic residues" evidence="8">
    <location>
        <begin position="287"/>
        <end position="300"/>
    </location>
</feature>
<gene>
    <name evidence="9" type="ORF">g.14417</name>
</gene>
<evidence type="ECO:0000256" key="7">
    <source>
        <dbReference type="ARBA" id="ARBA00023242"/>
    </source>
</evidence>
<evidence type="ECO:0000256" key="6">
    <source>
        <dbReference type="ARBA" id="ARBA00023163"/>
    </source>
</evidence>
<dbReference type="InterPro" id="IPR024872">
    <property type="entry name" value="HEXIM"/>
</dbReference>
<name>A0A1B6EGE3_9HEMI</name>
<keyword evidence="5" id="KW-0175">Coiled coil</keyword>
<feature type="compositionally biased region" description="Basic and acidic residues" evidence="8">
    <location>
        <begin position="108"/>
        <end position="121"/>
    </location>
</feature>
<dbReference type="AlphaFoldDB" id="A0A1B6EGE3"/>
<dbReference type="PANTHER" id="PTHR13469:SF8">
    <property type="entry name" value="HEXIM P-TEFB COMPLEX SUBUNIT 1"/>
    <property type="match status" value="1"/>
</dbReference>
<organism evidence="9">
    <name type="scientific">Clastoptera arizonana</name>
    <name type="common">Arizona spittle bug</name>
    <dbReference type="NCBI Taxonomy" id="38151"/>
    <lineage>
        <taxon>Eukaryota</taxon>
        <taxon>Metazoa</taxon>
        <taxon>Ecdysozoa</taxon>
        <taxon>Arthropoda</taxon>
        <taxon>Hexapoda</taxon>
        <taxon>Insecta</taxon>
        <taxon>Pterygota</taxon>
        <taxon>Neoptera</taxon>
        <taxon>Paraneoptera</taxon>
        <taxon>Hemiptera</taxon>
        <taxon>Auchenorrhyncha</taxon>
        <taxon>Cercopoidea</taxon>
        <taxon>Clastopteridae</taxon>
        <taxon>Clastoptera</taxon>
    </lineage>
</organism>
<dbReference type="GO" id="GO:0005654">
    <property type="term" value="C:nucleoplasm"/>
    <property type="evidence" value="ECO:0007669"/>
    <property type="project" value="TreeGrafter"/>
</dbReference>
<comment type="subcellular location">
    <subcellularLocation>
        <location evidence="1">Nucleus</location>
    </subcellularLocation>
</comment>
<feature type="compositionally biased region" description="Acidic residues" evidence="8">
    <location>
        <begin position="148"/>
        <end position="160"/>
    </location>
</feature>
<evidence type="ECO:0000256" key="5">
    <source>
        <dbReference type="ARBA" id="ARBA00023054"/>
    </source>
</evidence>
<accession>A0A1B6EGE3</accession>
<evidence type="ECO:0000256" key="8">
    <source>
        <dbReference type="SAM" id="MobiDB-lite"/>
    </source>
</evidence>
<evidence type="ECO:0000256" key="4">
    <source>
        <dbReference type="ARBA" id="ARBA00023015"/>
    </source>
</evidence>
<dbReference type="GO" id="GO:0005737">
    <property type="term" value="C:cytoplasm"/>
    <property type="evidence" value="ECO:0007669"/>
    <property type="project" value="InterPro"/>
</dbReference>
<dbReference type="Pfam" id="PF15313">
    <property type="entry name" value="HEXIM"/>
    <property type="match status" value="1"/>
</dbReference>
<dbReference type="PANTHER" id="PTHR13469">
    <property type="entry name" value="HEXAMETHYLENE BISACETAMIDE INDUCIBLE 1"/>
    <property type="match status" value="1"/>
</dbReference>
<dbReference type="EMBL" id="GEDC01000313">
    <property type="protein sequence ID" value="JAS36985.1"/>
    <property type="molecule type" value="Transcribed_RNA"/>
</dbReference>
<evidence type="ECO:0000313" key="9">
    <source>
        <dbReference type="EMBL" id="JAS36985.1"/>
    </source>
</evidence>
<dbReference type="GO" id="GO:0000122">
    <property type="term" value="P:negative regulation of transcription by RNA polymerase II"/>
    <property type="evidence" value="ECO:0007669"/>
    <property type="project" value="InterPro"/>
</dbReference>
<feature type="region of interest" description="Disordered" evidence="8">
    <location>
        <begin position="1"/>
        <end position="160"/>
    </location>
</feature>
<feature type="compositionally biased region" description="Basic and acidic residues" evidence="8">
    <location>
        <begin position="17"/>
        <end position="26"/>
    </location>
</feature>
<reference evidence="9" key="1">
    <citation type="submission" date="2015-12" db="EMBL/GenBank/DDBJ databases">
        <title>De novo transcriptome assembly of four potential Pierce s Disease insect vectors from Arizona vineyards.</title>
        <authorList>
            <person name="Tassone E.E."/>
        </authorList>
    </citation>
    <scope>NUCLEOTIDE SEQUENCE</scope>
</reference>
<feature type="region of interest" description="Disordered" evidence="8">
    <location>
        <begin position="255"/>
        <end position="329"/>
    </location>
</feature>
<comment type="similarity">
    <text evidence="2">Belongs to the HEXIM family.</text>
</comment>
<feature type="compositionally biased region" description="Basic and acidic residues" evidence="8">
    <location>
        <begin position="33"/>
        <end position="48"/>
    </location>
</feature>
<feature type="compositionally biased region" description="Basic residues" evidence="8">
    <location>
        <begin position="56"/>
        <end position="70"/>
    </location>
</feature>
<proteinExistence type="inferred from homology"/>
<keyword evidence="7" id="KW-0539">Nucleus</keyword>
<dbReference type="GO" id="GO:0004861">
    <property type="term" value="F:cyclin-dependent protein serine/threonine kinase inhibitor activity"/>
    <property type="evidence" value="ECO:0007669"/>
    <property type="project" value="InterPro"/>
</dbReference>
<evidence type="ECO:0000256" key="1">
    <source>
        <dbReference type="ARBA" id="ARBA00004123"/>
    </source>
</evidence>